<sequence>MARSLDDDAPRRISDADDQLSAEQRQAEADEHNSLRRLRHDVRQTERDLVRRRKRIRTVGVALTVAGGAVLTGLLWTVLT</sequence>
<dbReference type="Proteomes" id="UP001622557">
    <property type="component" value="Chromosome"/>
</dbReference>
<feature type="transmembrane region" description="Helical" evidence="2">
    <location>
        <begin position="59"/>
        <end position="79"/>
    </location>
</feature>
<proteinExistence type="predicted"/>
<keyword evidence="2" id="KW-0472">Membrane</keyword>
<keyword evidence="4" id="KW-1185">Reference proteome</keyword>
<organism evidence="3 4">
    <name type="scientific">Streptomyces achromogenes</name>
    <dbReference type="NCBI Taxonomy" id="67255"/>
    <lineage>
        <taxon>Bacteria</taxon>
        <taxon>Bacillati</taxon>
        <taxon>Actinomycetota</taxon>
        <taxon>Actinomycetes</taxon>
        <taxon>Kitasatosporales</taxon>
        <taxon>Streptomycetaceae</taxon>
        <taxon>Streptomyces</taxon>
    </lineage>
</organism>
<feature type="region of interest" description="Disordered" evidence="1">
    <location>
        <begin position="1"/>
        <end position="39"/>
    </location>
</feature>
<evidence type="ECO:0000313" key="4">
    <source>
        <dbReference type="Proteomes" id="UP001622557"/>
    </source>
</evidence>
<feature type="compositionally biased region" description="Basic and acidic residues" evidence="1">
    <location>
        <begin position="25"/>
        <end position="34"/>
    </location>
</feature>
<gene>
    <name evidence="3" type="ORF">OG350_37370</name>
</gene>
<evidence type="ECO:0000256" key="1">
    <source>
        <dbReference type="SAM" id="MobiDB-lite"/>
    </source>
</evidence>
<dbReference type="EMBL" id="CP108164">
    <property type="protein sequence ID" value="WTQ85606.1"/>
    <property type="molecule type" value="Genomic_DNA"/>
</dbReference>
<reference evidence="3 4" key="1">
    <citation type="submission" date="2022-10" db="EMBL/GenBank/DDBJ databases">
        <title>The complete genomes of actinobacterial strains from the NBC collection.</title>
        <authorList>
            <person name="Joergensen T.S."/>
            <person name="Alvarez Arevalo M."/>
            <person name="Sterndorff E.B."/>
            <person name="Faurdal D."/>
            <person name="Vuksanovic O."/>
            <person name="Mourched A.-S."/>
            <person name="Charusanti P."/>
            <person name="Shaw S."/>
            <person name="Blin K."/>
            <person name="Weber T."/>
        </authorList>
    </citation>
    <scope>NUCLEOTIDE SEQUENCE [LARGE SCALE GENOMIC DNA]</scope>
    <source>
        <strain evidence="3 4">NBC_00156</strain>
    </source>
</reference>
<name>A0ABZ1KYE8_STRAH</name>
<dbReference type="RefSeq" id="WP_405454362.1">
    <property type="nucleotide sequence ID" value="NZ_CP108164.1"/>
</dbReference>
<feature type="compositionally biased region" description="Basic and acidic residues" evidence="1">
    <location>
        <begin position="1"/>
        <end position="15"/>
    </location>
</feature>
<dbReference type="GeneID" id="97286237"/>
<keyword evidence="2" id="KW-0812">Transmembrane</keyword>
<evidence type="ECO:0000256" key="2">
    <source>
        <dbReference type="SAM" id="Phobius"/>
    </source>
</evidence>
<keyword evidence="2" id="KW-1133">Transmembrane helix</keyword>
<evidence type="ECO:0008006" key="5">
    <source>
        <dbReference type="Google" id="ProtNLM"/>
    </source>
</evidence>
<evidence type="ECO:0000313" key="3">
    <source>
        <dbReference type="EMBL" id="WTQ85606.1"/>
    </source>
</evidence>
<accession>A0ABZ1KYE8</accession>
<protein>
    <recommendedName>
        <fullName evidence="5">DUF3618 domain-containing protein</fullName>
    </recommendedName>
</protein>